<feature type="signal peptide" evidence="2">
    <location>
        <begin position="1"/>
        <end position="21"/>
    </location>
</feature>
<feature type="region of interest" description="Disordered" evidence="1">
    <location>
        <begin position="220"/>
        <end position="244"/>
    </location>
</feature>
<reference evidence="4 5" key="1">
    <citation type="submission" date="2024-11" db="EMBL/GenBank/DDBJ databases">
        <title>Chromosome-level genome assembly of Eucalyptus globulus Labill. provides insights into its genome evolution.</title>
        <authorList>
            <person name="Li X."/>
        </authorList>
    </citation>
    <scope>NUCLEOTIDE SEQUENCE [LARGE SCALE GENOMIC DNA]</scope>
    <source>
        <strain evidence="4">CL2024</strain>
        <tissue evidence="4">Fresh tender leaves</tissue>
    </source>
</reference>
<protein>
    <recommendedName>
        <fullName evidence="3">Peptide N-acetyl-beta-D-glucosaminyl asparaginase amidase A N-terminal domain-containing protein</fullName>
    </recommendedName>
</protein>
<dbReference type="EMBL" id="JBJKBG010000007">
    <property type="protein sequence ID" value="KAL3732705.1"/>
    <property type="molecule type" value="Genomic_DNA"/>
</dbReference>
<feature type="compositionally biased region" description="Basic and acidic residues" evidence="1">
    <location>
        <begin position="231"/>
        <end position="242"/>
    </location>
</feature>
<dbReference type="InterPro" id="IPR021102">
    <property type="entry name" value="PNGase_A"/>
</dbReference>
<evidence type="ECO:0000313" key="5">
    <source>
        <dbReference type="Proteomes" id="UP001634007"/>
    </source>
</evidence>
<dbReference type="InterPro" id="IPR056948">
    <property type="entry name" value="PNGaseA_N"/>
</dbReference>
<gene>
    <name evidence="4" type="ORF">ACJRO7_029370</name>
</gene>
<comment type="caution">
    <text evidence="4">The sequence shown here is derived from an EMBL/GenBank/DDBJ whole genome shotgun (WGS) entry which is preliminary data.</text>
</comment>
<evidence type="ECO:0000256" key="1">
    <source>
        <dbReference type="SAM" id="MobiDB-lite"/>
    </source>
</evidence>
<organism evidence="4 5">
    <name type="scientific">Eucalyptus globulus</name>
    <name type="common">Tasmanian blue gum</name>
    <dbReference type="NCBI Taxonomy" id="34317"/>
    <lineage>
        <taxon>Eukaryota</taxon>
        <taxon>Viridiplantae</taxon>
        <taxon>Streptophyta</taxon>
        <taxon>Embryophyta</taxon>
        <taxon>Tracheophyta</taxon>
        <taxon>Spermatophyta</taxon>
        <taxon>Magnoliopsida</taxon>
        <taxon>eudicotyledons</taxon>
        <taxon>Gunneridae</taxon>
        <taxon>Pentapetalae</taxon>
        <taxon>rosids</taxon>
        <taxon>malvids</taxon>
        <taxon>Myrtales</taxon>
        <taxon>Myrtaceae</taxon>
        <taxon>Myrtoideae</taxon>
        <taxon>Eucalypteae</taxon>
        <taxon>Eucalyptus</taxon>
    </lineage>
</organism>
<keyword evidence="2" id="KW-0732">Signal</keyword>
<dbReference type="AlphaFoldDB" id="A0ABD3KAM7"/>
<dbReference type="Proteomes" id="UP001634007">
    <property type="component" value="Unassembled WGS sequence"/>
</dbReference>
<sequence>MSKLLLVFLFLFLVGDGHVSSSSFLLRYLKKSSSSSSSSPLLLSQLRLSQPNSESELVANPSSFDHLKSLAPSCVLSVALLPQPLPTSVLYSPPSDCPSPWSHVSLHIRVTSPPQHQSNRLLSLWLGGAELLRTSTDGAGCWEVQKDITRYSSLLSQSSIHLMLTSLQRPSNIAVSWAHLVNVTLFYYNHDYSSVISDKVTLPATVSGGDLKRNLVSLHSFDDPSPSNSEDQVREAPWRSDDTPPDLIIQVNGDGGFWFRIDNESTVQSKDVQLPRNARRAVLELYVSSHGNDELWYSNVPREIENRAFREVFVTIDGKIVGSESPIIVLPFGAFSFPSCDIELTPIMGSMLDGKPHRLGIGVSHGNPYWLASANLHVWLDHQSSAVEAKSILHHYPALHYEQVLEKAQGSLKVKAKRKIKLLGWLKTSRGNFTTYVSQELEFESFIRYVKNETCSGSGMAEHEIESEREVLVKSETGEVISKKTAKRKYHVTVSTQILPEFDDLSVRRTTLNMSVKEKHVERDGSRYYHLSRNSAELRELKEKDQAATGGSVKTEQRLSYKDERGGCYSRTVVAVDGKVIQDETTDGCATAM</sequence>
<keyword evidence="5" id="KW-1185">Reference proteome</keyword>
<feature type="chain" id="PRO_5044797800" description="Peptide N-acetyl-beta-D-glucosaminyl asparaginase amidase A N-terminal domain-containing protein" evidence="2">
    <location>
        <begin position="22"/>
        <end position="593"/>
    </location>
</feature>
<evidence type="ECO:0000259" key="3">
    <source>
        <dbReference type="Pfam" id="PF12222"/>
    </source>
</evidence>
<dbReference type="Pfam" id="PF12222">
    <property type="entry name" value="PNGaseA"/>
    <property type="match status" value="1"/>
</dbReference>
<feature type="domain" description="Peptide N-acetyl-beta-D-glucosaminyl asparaginase amidase A N-terminal" evidence="3">
    <location>
        <begin position="86"/>
        <end position="391"/>
    </location>
</feature>
<evidence type="ECO:0000313" key="4">
    <source>
        <dbReference type="EMBL" id="KAL3732705.1"/>
    </source>
</evidence>
<proteinExistence type="predicted"/>
<dbReference type="PANTHER" id="PTHR31104">
    <property type="entry name" value="PEPTIDE-N4-(N-ACETYL-BETA-GLUCOSAMINYL)ASPARAGINE AMIDASE A PROTEIN"/>
    <property type="match status" value="1"/>
</dbReference>
<accession>A0ABD3KAM7</accession>
<name>A0ABD3KAM7_EUCGL</name>
<evidence type="ECO:0000256" key="2">
    <source>
        <dbReference type="SAM" id="SignalP"/>
    </source>
</evidence>